<organism evidence="1">
    <name type="scientific">Arundo donax</name>
    <name type="common">Giant reed</name>
    <name type="synonym">Donax arundinaceus</name>
    <dbReference type="NCBI Taxonomy" id="35708"/>
    <lineage>
        <taxon>Eukaryota</taxon>
        <taxon>Viridiplantae</taxon>
        <taxon>Streptophyta</taxon>
        <taxon>Embryophyta</taxon>
        <taxon>Tracheophyta</taxon>
        <taxon>Spermatophyta</taxon>
        <taxon>Magnoliopsida</taxon>
        <taxon>Liliopsida</taxon>
        <taxon>Poales</taxon>
        <taxon>Poaceae</taxon>
        <taxon>PACMAD clade</taxon>
        <taxon>Arundinoideae</taxon>
        <taxon>Arundineae</taxon>
        <taxon>Arundo</taxon>
    </lineage>
</organism>
<dbReference type="EMBL" id="GBRH01265089">
    <property type="protein sequence ID" value="JAD32806.1"/>
    <property type="molecule type" value="Transcribed_RNA"/>
</dbReference>
<reference evidence="1" key="1">
    <citation type="submission" date="2014-09" db="EMBL/GenBank/DDBJ databases">
        <authorList>
            <person name="Magalhaes I.L.F."/>
            <person name="Oliveira U."/>
            <person name="Santos F.R."/>
            <person name="Vidigal T.H.D.A."/>
            <person name="Brescovit A.D."/>
            <person name="Santos A.J."/>
        </authorList>
    </citation>
    <scope>NUCLEOTIDE SEQUENCE</scope>
    <source>
        <tissue evidence="1">Shoot tissue taken approximately 20 cm above the soil surface</tissue>
    </source>
</reference>
<protein>
    <submittedName>
        <fullName evidence="1">Uncharacterized protein</fullName>
    </submittedName>
</protein>
<proteinExistence type="predicted"/>
<dbReference type="AlphaFoldDB" id="A0A0A8Z1W8"/>
<sequence length="56" mass="6619">MFANNLQLGCKINNIYWLNHPIYYSSCFPLFDIIDILRSSGRKFGHCFLEIYIDIS</sequence>
<reference evidence="1" key="2">
    <citation type="journal article" date="2015" name="Data Brief">
        <title>Shoot transcriptome of the giant reed, Arundo donax.</title>
        <authorList>
            <person name="Barrero R.A."/>
            <person name="Guerrero F.D."/>
            <person name="Moolhuijzen P."/>
            <person name="Goolsby J.A."/>
            <person name="Tidwell J."/>
            <person name="Bellgard S.E."/>
            <person name="Bellgard M.I."/>
        </authorList>
    </citation>
    <scope>NUCLEOTIDE SEQUENCE</scope>
    <source>
        <tissue evidence="1">Shoot tissue taken approximately 20 cm above the soil surface</tissue>
    </source>
</reference>
<evidence type="ECO:0000313" key="1">
    <source>
        <dbReference type="EMBL" id="JAD32806.1"/>
    </source>
</evidence>
<name>A0A0A8Z1W8_ARUDO</name>
<accession>A0A0A8Z1W8</accession>